<sequence length="31" mass="3514">MAWPEVPSLCLCLGQARPCWVGLMAIYSDRF</sequence>
<dbReference type="EMBL" id="DP000011">
    <property type="protein sequence ID" value="ABA99874.1"/>
    <property type="molecule type" value="Genomic_DNA"/>
</dbReference>
<protein>
    <submittedName>
        <fullName evidence="1">Uncharacterized protein</fullName>
    </submittedName>
</protein>
<organism evidence="1">
    <name type="scientific">Oryza sativa subsp. japonica</name>
    <name type="common">Rice</name>
    <dbReference type="NCBI Taxonomy" id="39947"/>
    <lineage>
        <taxon>Eukaryota</taxon>
        <taxon>Viridiplantae</taxon>
        <taxon>Streptophyta</taxon>
        <taxon>Embryophyta</taxon>
        <taxon>Tracheophyta</taxon>
        <taxon>Spermatophyta</taxon>
        <taxon>Magnoliopsida</taxon>
        <taxon>Liliopsida</taxon>
        <taxon>Poales</taxon>
        <taxon>Poaceae</taxon>
        <taxon>BOP clade</taxon>
        <taxon>Oryzoideae</taxon>
        <taxon>Oryzeae</taxon>
        <taxon>Oryzinae</taxon>
        <taxon>Oryza</taxon>
        <taxon>Oryza sativa</taxon>
    </lineage>
</organism>
<accession>Q2QM46</accession>
<proteinExistence type="predicted"/>
<gene>
    <name evidence="1" type="ordered locus">LOC_Os12g42319</name>
</gene>
<reference evidence="1" key="2">
    <citation type="submission" date="2005-04" db="EMBL/GenBank/DDBJ databases">
        <authorList>
            <person name="Buell C.R."/>
            <person name="Wing R.A."/>
            <person name="McCombie W.A."/>
            <person name="Ouyang S."/>
        </authorList>
    </citation>
    <scope>NUCLEOTIDE SEQUENCE</scope>
</reference>
<reference evidence="1" key="1">
    <citation type="journal article" date="2005" name="BMC Biol.">
        <title>The sequence of rice chromosomes 11 and 12, rich in disease resistance genes and recent gene duplications.</title>
        <authorList>
            <consortium name="The rice chromosomes 11 and 12 sequencing consortia"/>
        </authorList>
    </citation>
    <scope>NUCLEOTIDE SEQUENCE [LARGE SCALE GENOMIC DNA]</scope>
</reference>
<reference evidence="1" key="3">
    <citation type="submission" date="2006-01" db="EMBL/GenBank/DDBJ databases">
        <authorList>
            <person name="Buell R."/>
        </authorList>
    </citation>
    <scope>NUCLEOTIDE SEQUENCE</scope>
</reference>
<dbReference type="AlphaFoldDB" id="Q2QM46"/>
<evidence type="ECO:0000313" key="1">
    <source>
        <dbReference type="EMBL" id="ABA99874.1"/>
    </source>
</evidence>
<name>Q2QM46_ORYSJ</name>